<dbReference type="SUPFAM" id="SSF51126">
    <property type="entry name" value="Pectin lyase-like"/>
    <property type="match status" value="1"/>
</dbReference>
<accession>A0A545U8U5</accession>
<comment type="subcellular location">
    <subcellularLocation>
        <location evidence="1">Secreted</location>
    </subcellularLocation>
</comment>
<name>A0A545U8U5_9GAMM</name>
<keyword evidence="2" id="KW-0964">Secreted</keyword>
<keyword evidence="3" id="KW-0732">Signal</keyword>
<dbReference type="OrthoDB" id="218680at2"/>
<dbReference type="InterPro" id="IPR012334">
    <property type="entry name" value="Pectin_lyas_fold"/>
</dbReference>
<evidence type="ECO:0000256" key="3">
    <source>
        <dbReference type="ARBA" id="ARBA00022729"/>
    </source>
</evidence>
<dbReference type="EMBL" id="VIKS01000011">
    <property type="protein sequence ID" value="TQV85889.1"/>
    <property type="molecule type" value="Genomic_DNA"/>
</dbReference>
<dbReference type="RefSeq" id="WP_142932808.1">
    <property type="nucleotide sequence ID" value="NZ_ML660167.1"/>
</dbReference>
<evidence type="ECO:0000259" key="4">
    <source>
        <dbReference type="SMART" id="SM00912"/>
    </source>
</evidence>
<keyword evidence="6" id="KW-1185">Reference proteome</keyword>
<organism evidence="5 6">
    <name type="scientific">Aliikangiella coralliicola</name>
    <dbReference type="NCBI Taxonomy" id="2592383"/>
    <lineage>
        <taxon>Bacteria</taxon>
        <taxon>Pseudomonadati</taxon>
        <taxon>Pseudomonadota</taxon>
        <taxon>Gammaproteobacteria</taxon>
        <taxon>Oceanospirillales</taxon>
        <taxon>Pleioneaceae</taxon>
        <taxon>Aliikangiella</taxon>
    </lineage>
</organism>
<dbReference type="InterPro" id="IPR008638">
    <property type="entry name" value="FhaB/CdiA-like_TPS"/>
</dbReference>
<dbReference type="PRINTS" id="PR00313">
    <property type="entry name" value="CABNDNGRPT"/>
</dbReference>
<dbReference type="PANTHER" id="PTHR12338:SF8">
    <property type="entry name" value="HEME_HEMOPEXIN-BINDING PROTEIN"/>
    <property type="match status" value="1"/>
</dbReference>
<evidence type="ECO:0000256" key="1">
    <source>
        <dbReference type="ARBA" id="ARBA00004613"/>
    </source>
</evidence>
<sequence length="4811" mass="481603">MKKQQLKTLKKNGFRGHLLVCALTVSPLLIVPGVYAGGPTGGEVVGGTGTINQSGNTTTINQTTQNMAIDWQTFNVASDELVQYIQPNSSSISLNRILSNNGSVIAGRIDANGQVILANPNGVFFTSTSVVNVGGIIASGLDIKPEDFMNGNYIFSEVLGTEGAVINSGMINAAVGGNVALIGRQVENNGMIVANLGSVSLAAGKEAVLTFDQAGLLGVRVSKEILQDELGVDHAVINSGDIRAESGRVLLTASASQNVFSQAVNSGIEHATNVVLHEDGSFTLGGEELYAEIRSDRQLRVNQVVGAADVLNSGSIDTSTSVNGQSAGSIVLEGDNVTSSGELLANAANGNGGHIELNAQDTALLVGDSLTSARSESQGLGGSVEVLGDNVGLFDNSVIDVSGSNGGGEVLIGGDYQGENPYIPNANRTYVSDNSFIYADAINNGDGGKVIVWADESTQFYGNIFARGGSETGDGGLVEVSGKEGMIFDGFVDTTAANGENGLLLLDPKNIIISTDSSSHGTNDYNQFADISGIDTTLNNGDLASWLTTSDVRLRANTDITFAADVTAFYTPAGVATLTLDAGRSIIINDNVTIDLGYIDFVATINHELATSIYRDAGDAQFTMGTGSSIRSNSGDIIIQTGSFSGGSSVGDISLQILNTSGDNVRDAGSISVTNDYGNIVVNDQLLAVGRSGSGDGGDGGNITLTATNGDVTVNTHATLDVLISANGGDREGDNDDGGDAGTISITAGNDILINEGLTANGGIANGGTTGGDENAGDGGTINLNAGNDINLNASIESNGGAAEDNNANSGSGGDITLTVANNLTVGANITTQAGVVGGNGNSGSDGAIVFNGDNSDNTFNINNGASFLAASATLNGLGGNDTLVTGGVLNNTWIVDGTNTGTLDSNNIADELIRFNQIENLTGNSGNDGYTVTGSIVSIDAGDGTNNITVNNGGSVSGAITTGTGNDTVILADVGTGSVGSISAGDGTNIITINTGGTVTNAITSGDGTLDTITVAGSVGSINAGNGTNSITVNNGGSVSGAITTGTGDDTIILADVGTGIVDSISAGDGTNIITVNTGGTVTNAITAGDGTLDTITVAGSVGSINAGNGTNSVTVNNGGIVTGAITTGTGDDTIVLADSGSGSAGSIDVGNGTNSVTVNSGGSVSGAITGGTDVDTINISGTAGSLDTGANNDLITIVDNSSVTGLIDGGAGSDTVTVTTNSGFTITLGTDVDRVETLTAQGSGTNVLVGANVVGGNTWNIAGAGNTVDDSTTQTTFSNFSVITAGTGGDDFFVSTSGVSTINGNSGDDNITLDTVGLVDNVNGNQGTDSLSITNGNSTWVMTTTIDGNVTDTDTPANDTDFTSIETRTGSLVGIDSIDLSGLGAAIIMLADYQNFDQIIGSITGTLQGIDGLQNDWSIQSISGSDGINDGSVTVGGVTTNFLNFLNLIGGNSTDNFTITSSGHWAGDINGGGGVNTLIGANVANTWNVSGAGAGSLLYTTTPGAATTTFSNINTLMGGSNTDDFNLSGIFAGLMDGGAGTDTLTITAAGDQIIQLGNQSNANINIYQVETVTANAATTNELISDGNAATNTWNLNGVRAGDVNDGTTTTTFSNIDNVTGGASVDNFTMAAAFAGLIDGGAGTDSLTITAAGDRIIELGDQVTGNTNVYQIETVAANAATTNELVGDGNAATNTWNLNGVRNGDVNDGSTTTTFTNIDNVTGGATIDNFTMAAAFAGLIDGGAGTDSLTITAAGDRIIELGDQVTTNTNVYQMETVNANAAVNNELVADSTAATNTWTLSGARNGNVDDGSTTTTFTNIDNATGGSTVDNFTLSGNFAGLIDGSAGADSLTITAAGNRIIELGDQVTTNTNVYQIETVNANAAVINELIGDGIAAINTWLLSAARAGSVNDGTTTTAFTNIDNVTGNLNTDNFTLAGDFDGLIDGGAGSDSLTVTAAGDRIIELGDQVTGNTNVYQIETVAANAATTNELVGDGNAATNTWNLSGVRAGDVNDGTTTTTFSNIDNVTGGASIDNFTMAAAFAGLIDGGAGIDSLTVTAAGDRIFELGDQVTANTNVYQIETVAANAATTNELVGDGNAVTNTWNLNGVRNGDVNDGATTTTFTNIDNVTGGATIDNFTMAAAFAGLIDGGAGTDSLTITAAGDRIIELGDQVTANTNVYQMETVNGNAAVSNELVADSTAATNTWTLSGARNGNVDDGSTTTTFTNIDNATGGSTVDNFTLSGNFAGLIDGSAGADSLTITAAGDRIIELGDQVTTNTNVYQIETVNANAAVINELIGDGIAAINTWLLSAARAGSVNDGTTTTAFTNIDNVTGNLNTDNFTLAGDFAGLIDGGAGSDSLTITAAGDRIIELGDQVTANTNVYQIETVAANAATTNELVGDGNAATNTWNLSGVRNGNVNDGTTTTVFTNIDNVTGGVSVDNFTMTANFAGLIDGGAGTDSLTITAAGDRVIELGDQVTANTNVYQIETLDANAAVTNELVSDGNAATNTWNLNGVRNGDVNDGSTTTTFTSIDNVTGGASVDNFTMAANFAGLIDGGAGTDSLTITAAGDRIIELGDQVTANTNVYQMETVNANAAVINELIGDSIAAINTWLLSGARAGNVNDGTTTTAFTNIDNVTGGSTVDNFTLSGNFAGLIDGGSGTDSLTITAAGDRIIELGDQVTTNTNVYQIESIAANAAVTNELVADSTAATNTWTLSGVRDGSVNDGTTATTFTDIDNVTGGLNVDNFTMSAAFAGLIDGGAGTDSLTITAAGDRIIELGDQVTANTNVYQIETVAANAATTNELVGDGNAATNTWNLSGVRAGDVNDGSTTTAFTNIDNVTGGVSVDNFTMAAAFAGLIDGGAGADSLTVTAAGDRIFELGDQVTANTNVYQIETLDANAAVTNELVSDGNAATNTWNLNGVRNGDVNDGSTTTTFTSIDNVTGGASVDNFTMSANFAGLIDGGAGTDSLTITAAGDRIIELGDQVTANTNVYQMETVNANAAVINELIGDSIAAINTWLLSGARAGNVNDGTTTTAFTNIDNATGGSSTDNFTLAADFAGVINGGVGNDTLTITAAGDRVVELGNRRNGNTNVYQIETITANVSATRNELIGDLDQATATHNWTIDGSDTGTLIDGVNNVRFINFTDLTGTDAADVFTFTAVTSAISSLINGMGGIDSLVFALNSGDRTVELGNTRNANLNVYQVENITGDSNANNELIGDSASAENTWTVTSVNGGNVTDGATTTNFTSFATLTGGNSIDRFTVNSGASVTTLNGGDGNDNFTLLGTVDDLNAGDGNDIVTLTGNAVITTIDGGDGNDTFNLQNDLVGGVIGGGDGDDSFNVTGNVTNVTLNGEAGSDNFVVGVVTSLNVNGGEDPDNSDVDSLGSTIDGFTLTLGDAISISGVTATGIEAVSAVNGVLNARDGTTTTWDITGQNSGTVSDFGDSLIFTGFVTLNGGSGVDIFNLSGNGSVSGIVTGGGGNDRLTVDLSGRTQSGLINFEGGSGTDEITVIGTANAYDETYNPNTGGYDQLSYASNSNAASFDLNFNQVATVNDNIQTTSLTINNSGASDNIHIGGTVFGADSGSVDINYDSGIKGNINIVAQNGGDVQILDNINVNGVLSITADQLTQASGVVTANGLTLDAVSQAGSATNTLATNINELRVLNHTGAIFLTEQDGLTIAEITNTSGNIDITTSAGSINSNANLISSGELNLTSAGDIDLSAQNELSGLLSLVAANDINLTNQVTTNLANVSAQNLTLSSQGDINSTGPITVQNAGAGIATLTSTNGSILLNGATNSFDSLTLNAANNISLADLSALNLNATAAADISGNGVIDVRNGGAGVTTLTSTSGNILLSGPTSLFDTVNLSAANEVSLAGLTAQNLDIDSAGDVTVSGELNVQNSGAGIASIDSANGSVLLNGAANNFDSLTLTASNGVSVASLSAQDLTLTAGGDVTSSGNLVVQNSGGAMASITSNNGSISLNGATNSFDTVALNAATDVNLAGLSALNLDIDAGGDINGNGVLSVQNGGNGVATLTSSGGSILLSGGTSLFDTVSFDAANEVGLAGLTARSLTVNAVNNISANGALDVRNSGSGLARLTSSSGSIVLSGATSTFDNATFDAANAISITELSAQNLTLTANNDISASGNLAVQNGGAGVATITSATGNIVLGGTNNNFDDANINAGDSVSIANLSAQNLTLVASNDIDATGNVVVENSGTGDATITSTNGSVALGGADNRFEDVSINAANNVTLASLSAQNLDLVAGSDVNASGNIVVQNNGAGNTNITSTNGSVSLGGAGNNFDDVSINAGNNVTLASLNAQNLTLVAANEINASGNIIVQNSGTGDASITSTNGSVVLSGTGNNFDDVSINAGSNVTVAGLAAQNLTLTAGNDVNTSGDISVQNNGTGVANITATAGSISLGGANNNFDTVSLNAANNVNIAGLSAQDLTVETTNGDIVGSGPLNVQNGGAGIARLTSNNGSILLDTVANNFENVILNAANDANLLETDAINIDGSTIGGALNVTANGNMGVGDITAGTSMMLDAGQGAIVDQSSNLIAPQISLRAAAGIGAGSVNYADGFSIDEFGAIRTTTELLSAINTSSGTININNTGAVTVTDLRNSGDIILRNTGDITLDITENNGVREGAIDANFGGSIEDEVYAGDVAILNDSSDSIFTTGLGFSEADITAENLLVQSVISFGEFGRPIRIRVNNQFTLFASLGSIFYFGGEPRGITTSDDLALQVVDGITGLSGQQLIDVESLDDVDPAIFTEVRNYNYDDISVLLPADQRYTDDEEEEKQQAAE</sequence>
<evidence type="ECO:0000313" key="5">
    <source>
        <dbReference type="EMBL" id="TQV85889.1"/>
    </source>
</evidence>
<dbReference type="InterPro" id="IPR050909">
    <property type="entry name" value="Bact_Autotransporter_VF"/>
</dbReference>
<dbReference type="PANTHER" id="PTHR12338">
    <property type="entry name" value="AUTOTRANSPORTER"/>
    <property type="match status" value="1"/>
</dbReference>
<gene>
    <name evidence="5" type="ORF">FLL46_18370</name>
</gene>
<dbReference type="Proteomes" id="UP000315439">
    <property type="component" value="Unassembled WGS sequence"/>
</dbReference>
<comment type="caution">
    <text evidence="5">The sequence shown here is derived from an EMBL/GenBank/DDBJ whole genome shotgun (WGS) entry which is preliminary data.</text>
</comment>
<protein>
    <recommendedName>
        <fullName evidence="4">Filamentous haemagglutinin FhaB/tRNA nuclease CdiA-like TPS domain-containing protein</fullName>
    </recommendedName>
</protein>
<dbReference type="InterPro" id="IPR011050">
    <property type="entry name" value="Pectin_lyase_fold/virulence"/>
</dbReference>
<evidence type="ECO:0000256" key="2">
    <source>
        <dbReference type="ARBA" id="ARBA00022525"/>
    </source>
</evidence>
<dbReference type="SMART" id="SM00912">
    <property type="entry name" value="Haemagg_act"/>
    <property type="match status" value="1"/>
</dbReference>
<evidence type="ECO:0000313" key="6">
    <source>
        <dbReference type="Proteomes" id="UP000315439"/>
    </source>
</evidence>
<reference evidence="5 6" key="1">
    <citation type="submission" date="2019-07" db="EMBL/GenBank/DDBJ databases">
        <title>Draft genome for Aliikangiella sp. M105.</title>
        <authorList>
            <person name="Wang G."/>
        </authorList>
    </citation>
    <scope>NUCLEOTIDE SEQUENCE [LARGE SCALE GENOMIC DNA]</scope>
    <source>
        <strain evidence="5 6">M105</strain>
    </source>
</reference>
<dbReference type="Gene3D" id="2.160.20.10">
    <property type="entry name" value="Single-stranded right-handed beta-helix, Pectin lyase-like"/>
    <property type="match status" value="1"/>
</dbReference>
<proteinExistence type="predicted"/>
<feature type="domain" description="Filamentous haemagglutinin FhaB/tRNA nuclease CdiA-like TPS" evidence="4">
    <location>
        <begin position="35"/>
        <end position="147"/>
    </location>
</feature>
<dbReference type="Gene3D" id="2.160.20.160">
    <property type="match status" value="2"/>
</dbReference>
<dbReference type="GO" id="GO:0005576">
    <property type="term" value="C:extracellular region"/>
    <property type="evidence" value="ECO:0007669"/>
    <property type="project" value="UniProtKB-SubCell"/>
</dbReference>